<organism evidence="4 5">
    <name type="scientific">Paremcibacter congregatus</name>
    <dbReference type="NCBI Taxonomy" id="2043170"/>
    <lineage>
        <taxon>Bacteria</taxon>
        <taxon>Pseudomonadati</taxon>
        <taxon>Pseudomonadota</taxon>
        <taxon>Alphaproteobacteria</taxon>
        <taxon>Emcibacterales</taxon>
        <taxon>Emcibacteraceae</taxon>
        <taxon>Paremcibacter</taxon>
    </lineage>
</organism>
<dbReference type="Pfam" id="PF00072">
    <property type="entry name" value="Response_reg"/>
    <property type="match status" value="1"/>
</dbReference>
<dbReference type="SUPFAM" id="SSF52172">
    <property type="entry name" value="CheY-like"/>
    <property type="match status" value="1"/>
</dbReference>
<dbReference type="GO" id="GO:0008081">
    <property type="term" value="F:phosphoric diester hydrolase activity"/>
    <property type="evidence" value="ECO:0007669"/>
    <property type="project" value="UniProtKB-ARBA"/>
</dbReference>
<dbReference type="Gene3D" id="3.40.50.2300">
    <property type="match status" value="1"/>
</dbReference>
<feature type="domain" description="Response regulatory" evidence="2">
    <location>
        <begin position="11"/>
        <end position="128"/>
    </location>
</feature>
<dbReference type="Pfam" id="PF13487">
    <property type="entry name" value="HD_5"/>
    <property type="match status" value="1"/>
</dbReference>
<gene>
    <name evidence="4" type="ORF">CRD36_03355</name>
</gene>
<dbReference type="CDD" id="cd00077">
    <property type="entry name" value="HDc"/>
    <property type="match status" value="1"/>
</dbReference>
<evidence type="ECO:0000256" key="1">
    <source>
        <dbReference type="PROSITE-ProRule" id="PRU00169"/>
    </source>
</evidence>
<accession>A0A2G4YTV9</accession>
<dbReference type="InterPro" id="IPR052020">
    <property type="entry name" value="Cyclic_di-GMP/3'3'-cGAMP_PDE"/>
</dbReference>
<dbReference type="PROSITE" id="PS51832">
    <property type="entry name" value="HD_GYP"/>
    <property type="match status" value="1"/>
</dbReference>
<dbReference type="PROSITE" id="PS50110">
    <property type="entry name" value="RESPONSE_REGULATORY"/>
    <property type="match status" value="1"/>
</dbReference>
<proteinExistence type="predicted"/>
<feature type="modified residue" description="4-aspartylphosphate" evidence="1">
    <location>
        <position position="61"/>
    </location>
</feature>
<keyword evidence="5" id="KW-1185">Reference proteome</keyword>
<protein>
    <submittedName>
        <fullName evidence="4">Two-component system response regulator</fullName>
    </submittedName>
</protein>
<dbReference type="SMART" id="SM00448">
    <property type="entry name" value="REC"/>
    <property type="match status" value="1"/>
</dbReference>
<dbReference type="AlphaFoldDB" id="A0A2G4YTV9"/>
<dbReference type="EMBL" id="PDEM01000009">
    <property type="protein sequence ID" value="PHZ85733.1"/>
    <property type="molecule type" value="Genomic_DNA"/>
</dbReference>
<evidence type="ECO:0000313" key="4">
    <source>
        <dbReference type="EMBL" id="PHZ85733.1"/>
    </source>
</evidence>
<dbReference type="OrthoDB" id="9802066at2"/>
<dbReference type="InterPro" id="IPR037522">
    <property type="entry name" value="HD_GYP_dom"/>
</dbReference>
<dbReference type="InterPro" id="IPR003607">
    <property type="entry name" value="HD/PDEase_dom"/>
</dbReference>
<dbReference type="InParanoid" id="A0A2G4YTV9"/>
<dbReference type="SMART" id="SM00471">
    <property type="entry name" value="HDc"/>
    <property type="match status" value="1"/>
</dbReference>
<dbReference type="PANTHER" id="PTHR45228">
    <property type="entry name" value="CYCLIC DI-GMP PHOSPHODIESTERASE TM_0186-RELATED"/>
    <property type="match status" value="1"/>
</dbReference>
<reference evidence="4 5" key="1">
    <citation type="submission" date="2017-10" db="EMBL/GenBank/DDBJ databases">
        <title>Frigbacter circumglobatus gen. nov. sp. nov., isolated from sediment cultured in situ.</title>
        <authorList>
            <person name="Zhao Z."/>
        </authorList>
    </citation>
    <scope>NUCLEOTIDE SEQUENCE [LARGE SCALE GENOMIC DNA]</scope>
    <source>
        <strain evidence="4 5">ZYL</strain>
    </source>
</reference>
<comment type="caution">
    <text evidence="4">The sequence shown here is derived from an EMBL/GenBank/DDBJ whole genome shotgun (WGS) entry which is preliminary data.</text>
</comment>
<dbReference type="Proteomes" id="UP000229730">
    <property type="component" value="Unassembled WGS sequence"/>
</dbReference>
<feature type="domain" description="HD-GYP" evidence="3">
    <location>
        <begin position="155"/>
        <end position="352"/>
    </location>
</feature>
<evidence type="ECO:0000313" key="5">
    <source>
        <dbReference type="Proteomes" id="UP000229730"/>
    </source>
</evidence>
<dbReference type="CDD" id="cd17551">
    <property type="entry name" value="REC_RpfG-like"/>
    <property type="match status" value="1"/>
</dbReference>
<name>A0A2G4YTV9_9PROT</name>
<dbReference type="PANTHER" id="PTHR45228:SF1">
    <property type="entry name" value="CYCLIC DI-GMP PHOSPHODIESTERASE TM_0186"/>
    <property type="match status" value="1"/>
</dbReference>
<dbReference type="SUPFAM" id="SSF109604">
    <property type="entry name" value="HD-domain/PDEase-like"/>
    <property type="match status" value="1"/>
</dbReference>
<evidence type="ECO:0000259" key="3">
    <source>
        <dbReference type="PROSITE" id="PS51832"/>
    </source>
</evidence>
<dbReference type="RefSeq" id="WP_099471318.1">
    <property type="nucleotide sequence ID" value="NZ_CP041025.1"/>
</dbReference>
<dbReference type="Gene3D" id="1.10.3210.10">
    <property type="entry name" value="Hypothetical protein af1432"/>
    <property type="match status" value="1"/>
</dbReference>
<dbReference type="InterPro" id="IPR011006">
    <property type="entry name" value="CheY-like_superfamily"/>
</dbReference>
<keyword evidence="1" id="KW-0597">Phosphoprotein</keyword>
<dbReference type="GO" id="GO:0000160">
    <property type="term" value="P:phosphorelay signal transduction system"/>
    <property type="evidence" value="ECO:0007669"/>
    <property type="project" value="InterPro"/>
</dbReference>
<sequence length="360" mass="40979">MELPDLYKNSRILIVDDNAANIFLLRELLSDDGFEHIVTTTDPFEAIQIFKSQRFDIMLLDIQMPKLDGFGVLKSLREYAPNDYLPVVVLTAQQDNTTRLRALSEGAKDFLTKPFNNAEVLQRVYNLLEMRTYHSMLTDENVYLEHLVAKRTREIERTRLEIINRLSMASELRDTETGQHILRIGQTSHLLAKELGLDDNFCKLILHASPMHDVGKIGIPDHILLKPGQLDPEELVVMKTHAQIGADILKGDKSPLLKMAHDIALTHHEKWDGSGYPNGLAGQAIPIEGRITTICDVFDALSSERPYKKAWNFEDSLAYIKENCGSHFDPEIRNQFEKSFDDICQIKTEIPDPVFKAKKA</sequence>
<dbReference type="InterPro" id="IPR001789">
    <property type="entry name" value="Sig_transdc_resp-reg_receiver"/>
</dbReference>
<evidence type="ECO:0000259" key="2">
    <source>
        <dbReference type="PROSITE" id="PS50110"/>
    </source>
</evidence>